<sequence>MTKHDATNRFLDKLASISEIDDYLLNSTNLPCLLREHLFTVICSAGPYKSMSKDHAEKIAKKQAAQLSLEQINLNQQTYTSRSNIKHEIVDKGSNQLSSKKKCVQKLKKCNS</sequence>
<keyword evidence="2" id="KW-1185">Reference proteome</keyword>
<dbReference type="GO" id="GO:0016301">
    <property type="term" value="F:kinase activity"/>
    <property type="evidence" value="ECO:0007669"/>
    <property type="project" value="UniProtKB-KW"/>
</dbReference>
<gene>
    <name evidence="1" type="ORF">FWK35_00006669</name>
</gene>
<name>A0A6G0Z597_APHCR</name>
<dbReference type="AlphaFoldDB" id="A0A6G0Z597"/>
<dbReference type="Proteomes" id="UP000478052">
    <property type="component" value="Unassembled WGS sequence"/>
</dbReference>
<comment type="caution">
    <text evidence="1">The sequence shown here is derived from an EMBL/GenBank/DDBJ whole genome shotgun (WGS) entry which is preliminary data.</text>
</comment>
<keyword evidence="1" id="KW-0808">Transferase</keyword>
<evidence type="ECO:0000313" key="2">
    <source>
        <dbReference type="Proteomes" id="UP000478052"/>
    </source>
</evidence>
<dbReference type="OrthoDB" id="10056847at2759"/>
<organism evidence="1 2">
    <name type="scientific">Aphis craccivora</name>
    <name type="common">Cowpea aphid</name>
    <dbReference type="NCBI Taxonomy" id="307492"/>
    <lineage>
        <taxon>Eukaryota</taxon>
        <taxon>Metazoa</taxon>
        <taxon>Ecdysozoa</taxon>
        <taxon>Arthropoda</taxon>
        <taxon>Hexapoda</taxon>
        <taxon>Insecta</taxon>
        <taxon>Pterygota</taxon>
        <taxon>Neoptera</taxon>
        <taxon>Paraneoptera</taxon>
        <taxon>Hemiptera</taxon>
        <taxon>Sternorrhyncha</taxon>
        <taxon>Aphidomorpha</taxon>
        <taxon>Aphidoidea</taxon>
        <taxon>Aphididae</taxon>
        <taxon>Aphidini</taxon>
        <taxon>Aphis</taxon>
        <taxon>Aphis</taxon>
    </lineage>
</organism>
<keyword evidence="1" id="KW-0418">Kinase</keyword>
<protein>
    <submittedName>
        <fullName evidence="1">Interferon-inducible double-stranded RNA-dependent protein kinase activator A</fullName>
    </submittedName>
</protein>
<accession>A0A6G0Z597</accession>
<dbReference type="EMBL" id="VUJU01001356">
    <property type="protein sequence ID" value="KAF0765640.1"/>
    <property type="molecule type" value="Genomic_DNA"/>
</dbReference>
<proteinExistence type="predicted"/>
<evidence type="ECO:0000313" key="1">
    <source>
        <dbReference type="EMBL" id="KAF0765640.1"/>
    </source>
</evidence>
<reference evidence="1 2" key="1">
    <citation type="submission" date="2019-08" db="EMBL/GenBank/DDBJ databases">
        <title>Whole genome of Aphis craccivora.</title>
        <authorList>
            <person name="Voronova N.V."/>
            <person name="Shulinski R.S."/>
            <person name="Bandarenka Y.V."/>
            <person name="Zhorov D.G."/>
            <person name="Warner D."/>
        </authorList>
    </citation>
    <scope>NUCLEOTIDE SEQUENCE [LARGE SCALE GENOMIC DNA]</scope>
    <source>
        <strain evidence="1">180601</strain>
        <tissue evidence="1">Whole Body</tissue>
    </source>
</reference>